<gene>
    <name evidence="1" type="ORF">VV02_23330</name>
</gene>
<dbReference type="Proteomes" id="UP000066480">
    <property type="component" value="Chromosome"/>
</dbReference>
<evidence type="ECO:0008006" key="3">
    <source>
        <dbReference type="Google" id="ProtNLM"/>
    </source>
</evidence>
<proteinExistence type="predicted"/>
<sequence>MNVRLTSEADTVLSAMAEQQGISKNEAINRAILEQGSRSAHREDVRRLARQTAEDYGRLLSRLAR</sequence>
<evidence type="ECO:0000313" key="1">
    <source>
        <dbReference type="EMBL" id="AKU19234.1"/>
    </source>
</evidence>
<dbReference type="EMBL" id="CP011112">
    <property type="protein sequence ID" value="AKU19234.1"/>
    <property type="molecule type" value="Genomic_DNA"/>
</dbReference>
<dbReference type="STRING" id="571913.VV02_23330"/>
<dbReference type="KEGG" id="lmoi:VV02_23330"/>
<reference evidence="1 2" key="1">
    <citation type="submission" date="2015-03" db="EMBL/GenBank/DDBJ databases">
        <title>Luteipulveratus halotolerans sp. nov., a novel actinobacterium (Dermacoccaceae) from Sarawak, Malaysia.</title>
        <authorList>
            <person name="Juboi H."/>
            <person name="Basik A."/>
            <person name="Shamsul S.S."/>
            <person name="Arnold P."/>
            <person name="Schmitt E.K."/>
            <person name="Sanglier J.-J."/>
            <person name="Yeo T."/>
        </authorList>
    </citation>
    <scope>NUCLEOTIDE SEQUENCE [LARGE SCALE GENOMIC DNA]</scope>
    <source>
        <strain evidence="1 2">MN07-A0370</strain>
    </source>
</reference>
<name>A0A0K1JR91_9MICO</name>
<accession>A0A0K1JR91</accession>
<keyword evidence="2" id="KW-1185">Reference proteome</keyword>
<dbReference type="AlphaFoldDB" id="A0A0K1JR91"/>
<organism evidence="1 2">
    <name type="scientific">Luteipulveratus mongoliensis</name>
    <dbReference type="NCBI Taxonomy" id="571913"/>
    <lineage>
        <taxon>Bacteria</taxon>
        <taxon>Bacillati</taxon>
        <taxon>Actinomycetota</taxon>
        <taxon>Actinomycetes</taxon>
        <taxon>Micrococcales</taxon>
        <taxon>Dermacoccaceae</taxon>
        <taxon>Luteipulveratus</taxon>
    </lineage>
</organism>
<evidence type="ECO:0000313" key="2">
    <source>
        <dbReference type="Proteomes" id="UP000066480"/>
    </source>
</evidence>
<protein>
    <recommendedName>
        <fullName evidence="3">CopG family transcriptional regulator</fullName>
    </recommendedName>
</protein>